<evidence type="ECO:0000313" key="3">
    <source>
        <dbReference type="Proteomes" id="UP001591681"/>
    </source>
</evidence>
<organism evidence="2 3">
    <name type="scientific">Coilia grayii</name>
    <name type="common">Gray's grenadier anchovy</name>
    <dbReference type="NCBI Taxonomy" id="363190"/>
    <lineage>
        <taxon>Eukaryota</taxon>
        <taxon>Metazoa</taxon>
        <taxon>Chordata</taxon>
        <taxon>Craniata</taxon>
        <taxon>Vertebrata</taxon>
        <taxon>Euteleostomi</taxon>
        <taxon>Actinopterygii</taxon>
        <taxon>Neopterygii</taxon>
        <taxon>Teleostei</taxon>
        <taxon>Clupei</taxon>
        <taxon>Clupeiformes</taxon>
        <taxon>Clupeoidei</taxon>
        <taxon>Engraulidae</taxon>
        <taxon>Coilinae</taxon>
        <taxon>Coilia</taxon>
    </lineage>
</organism>
<reference evidence="2 3" key="1">
    <citation type="submission" date="2024-09" db="EMBL/GenBank/DDBJ databases">
        <title>A chromosome-level genome assembly of Gray's grenadier anchovy, Coilia grayii.</title>
        <authorList>
            <person name="Fu Z."/>
        </authorList>
    </citation>
    <scope>NUCLEOTIDE SEQUENCE [LARGE SCALE GENOMIC DNA]</scope>
    <source>
        <strain evidence="2">G4</strain>
        <tissue evidence="2">Muscle</tissue>
    </source>
</reference>
<dbReference type="CDD" id="cd10442">
    <property type="entry name" value="GIY-YIG_PLEs"/>
    <property type="match status" value="1"/>
</dbReference>
<dbReference type="AlphaFoldDB" id="A0ABD1K7L5"/>
<dbReference type="Gene3D" id="3.40.1440.10">
    <property type="entry name" value="GIY-YIG endonuclease"/>
    <property type="match status" value="1"/>
</dbReference>
<gene>
    <name evidence="2" type="ORF">ACEWY4_009821</name>
</gene>
<dbReference type="InterPro" id="IPR000305">
    <property type="entry name" value="GIY-YIG_endonuc"/>
</dbReference>
<dbReference type="PROSITE" id="PS50164">
    <property type="entry name" value="GIY_YIG"/>
    <property type="match status" value="1"/>
</dbReference>
<dbReference type="Proteomes" id="UP001591681">
    <property type="component" value="Unassembled WGS sequence"/>
</dbReference>
<name>A0ABD1K7L5_9TELE</name>
<dbReference type="PANTHER" id="PTHR21301:SF13">
    <property type="match status" value="1"/>
</dbReference>
<protein>
    <recommendedName>
        <fullName evidence="1">GIY-YIG domain-containing protein</fullName>
    </recommendedName>
</protein>
<comment type="caution">
    <text evidence="2">The sequence shown here is derived from an EMBL/GenBank/DDBJ whole genome shotgun (WGS) entry which is preliminary data.</text>
</comment>
<dbReference type="PANTHER" id="PTHR21301">
    <property type="entry name" value="REVERSE TRANSCRIPTASE"/>
    <property type="match status" value="1"/>
</dbReference>
<evidence type="ECO:0000313" key="2">
    <source>
        <dbReference type="EMBL" id="KAL2095102.1"/>
    </source>
</evidence>
<sequence>MFSVQNRNNNGPCFVTQFSSCASKMKHIMRSNWKIIHSDPLLREVFPDPPMTVFKRAPSIKDKLVKSFLPDTKERSWLHKDLWGTYKCGSCKHCESIIPCKTFLDLRTQKEYKTNGFINCNSEYVVYRLLCPCGCFYVGRTKRKLKERFSEHKYAIQTNNEDYPMAKHYREIHHSDPSSLKVQGIEVIKKTVRGGDRLKRLLQRETFWIWSFKAMEYPGLNEEIDYRPFL</sequence>
<proteinExistence type="predicted"/>
<feature type="domain" description="GIY-YIG" evidence="1">
    <location>
        <begin position="122"/>
        <end position="203"/>
    </location>
</feature>
<keyword evidence="3" id="KW-1185">Reference proteome</keyword>
<accession>A0ABD1K7L5</accession>
<dbReference type="EMBL" id="JBHFQA010000008">
    <property type="protein sequence ID" value="KAL2095102.1"/>
    <property type="molecule type" value="Genomic_DNA"/>
</dbReference>
<dbReference type="InterPro" id="IPR035901">
    <property type="entry name" value="GIY-YIG_endonuc_sf"/>
</dbReference>
<evidence type="ECO:0000259" key="1">
    <source>
        <dbReference type="PROSITE" id="PS50164"/>
    </source>
</evidence>